<dbReference type="Gene3D" id="3.40.630.10">
    <property type="entry name" value="Zn peptidases"/>
    <property type="match status" value="1"/>
</dbReference>
<dbReference type="HOGENOM" id="CLU_021802_11_0_1"/>
<feature type="binding site" evidence="7">
    <location>
        <position position="573"/>
    </location>
    <ligand>
        <name>Zn(2+)</name>
        <dbReference type="ChEBI" id="CHEBI:29105"/>
        <label>1</label>
    </ligand>
</feature>
<dbReference type="PIRSF" id="PIRSF037217">
    <property type="entry name" value="Carboxypeptidase_S"/>
    <property type="match status" value="1"/>
</dbReference>
<evidence type="ECO:0000256" key="8">
    <source>
        <dbReference type="SAM" id="Phobius"/>
    </source>
</evidence>
<dbReference type="GO" id="GO:0051603">
    <property type="term" value="P:proteolysis involved in protein catabolic process"/>
    <property type="evidence" value="ECO:0007669"/>
    <property type="project" value="TreeGrafter"/>
</dbReference>
<dbReference type="STRING" id="1137138.A0A067P6Y5"/>
<dbReference type="Pfam" id="PF07687">
    <property type="entry name" value="M20_dimer"/>
    <property type="match status" value="1"/>
</dbReference>
<evidence type="ECO:0000256" key="6">
    <source>
        <dbReference type="PIRSR" id="PIRSR037217-1"/>
    </source>
</evidence>
<reference evidence="11" key="1">
    <citation type="journal article" date="2014" name="Proc. Natl. Acad. Sci. U.S.A.">
        <title>Extensive sampling of basidiomycete genomes demonstrates inadequacy of the white-rot/brown-rot paradigm for wood decay fungi.</title>
        <authorList>
            <person name="Riley R."/>
            <person name="Salamov A.A."/>
            <person name="Brown D.W."/>
            <person name="Nagy L.G."/>
            <person name="Floudas D."/>
            <person name="Held B.W."/>
            <person name="Levasseur A."/>
            <person name="Lombard V."/>
            <person name="Morin E."/>
            <person name="Otillar R."/>
            <person name="Lindquist E.A."/>
            <person name="Sun H."/>
            <person name="LaButti K.M."/>
            <person name="Schmutz J."/>
            <person name="Jabbour D."/>
            <person name="Luo H."/>
            <person name="Baker S.E."/>
            <person name="Pisabarro A.G."/>
            <person name="Walton J.D."/>
            <person name="Blanchette R.A."/>
            <person name="Henrissat B."/>
            <person name="Martin F."/>
            <person name="Cullen D."/>
            <person name="Hibbett D.S."/>
            <person name="Grigoriev I.V."/>
        </authorList>
    </citation>
    <scope>NUCLEOTIDE SEQUENCE [LARGE SCALE GENOMIC DNA]</scope>
    <source>
        <strain evidence="11">PC15</strain>
    </source>
</reference>
<keyword evidence="8" id="KW-0472">Membrane</keyword>
<dbReference type="InterPro" id="IPR047177">
    <property type="entry name" value="Pept_M20A"/>
</dbReference>
<dbReference type="GO" id="GO:0000328">
    <property type="term" value="C:fungal-type vacuole lumen"/>
    <property type="evidence" value="ECO:0007669"/>
    <property type="project" value="TreeGrafter"/>
</dbReference>
<dbReference type="FunFam" id="3.40.630.10:FF:000027">
    <property type="entry name" value="N-fatty-acyl-amino acid synthase/hydrolase PM20D1"/>
    <property type="match status" value="1"/>
</dbReference>
<evidence type="ECO:0000256" key="7">
    <source>
        <dbReference type="PIRSR" id="PIRSR037217-2"/>
    </source>
</evidence>
<dbReference type="FunCoup" id="A0A067P6Y5">
    <property type="interactions" value="9"/>
</dbReference>
<dbReference type="PANTHER" id="PTHR45962">
    <property type="entry name" value="N-FATTY-ACYL-AMINO ACID SYNTHASE/HYDROLASE PM20D1"/>
    <property type="match status" value="1"/>
</dbReference>
<dbReference type="EMBL" id="KL198005">
    <property type="protein sequence ID" value="KDQ31666.1"/>
    <property type="molecule type" value="Genomic_DNA"/>
</dbReference>
<name>A0A067P6Y5_PLEO1</name>
<sequence length="604" mass="66174">MGFISRDKATSLRPPYAFTGNPPRFRKYSRYISCLLFVLIALSIAVYFFPGHLLPRSLPSGHTAQGQDLRADDPVCPQADALVPGVNHDLWLTLGDALSTPLFQARAVRLVSGAVQIKGESFIDMGPVGNDSRWEVHAAMHTYLTRAFPLINKFLTREVVNTYGLLYTWNGSDPSLKPLLMLAHIDTVPVDDSTLGAWTHPPWSGAFDGTYIWGRGSADDKSGTIGTMLAIEMLLERRFFPTRTIVLAFGFDEEIGGAQGAGHISPVLQQRYGPNSFAAILDEGGSFGEEYGSIFASPGVAEKGSMNVRMEITGAGGHSSVPPAHISIGKLAAAIVKLEDNPFEAHLLRESVIYRRLLCLAKYGADMDPMLRQNIKDSMTSDQSLLELERILFNAAPIVKTLVSTTQSVNVIQGGFAPNALPEQVFAIVNHRIDSLSSSAAVKARDTSILEEVARRFNLNYNPFGIANYHSAAFTGNFSLVATTLLEPSPISPTEGVGAGAYHVLSGSIIAAYNTYNWTNSGRSKKDNTIFVTPALPSGNTDTRFYWNLSSNIFRYNHDNFGSPEHPLGGGVHSVNERLHVRVFLEMVRFYFTYILNMQECREA</sequence>
<dbReference type="SUPFAM" id="SSF55031">
    <property type="entry name" value="Bacterial exopeptidase dimerisation domain"/>
    <property type="match status" value="1"/>
</dbReference>
<dbReference type="VEuPathDB" id="FungiDB:PLEOSDRAFT_1034318"/>
<keyword evidence="8" id="KW-0812">Transmembrane</keyword>
<dbReference type="InterPro" id="IPR017141">
    <property type="entry name" value="Pept_M20_carboxypep"/>
</dbReference>
<dbReference type="InterPro" id="IPR036264">
    <property type="entry name" value="Bact_exopeptidase_dim_dom"/>
</dbReference>
<dbReference type="InParanoid" id="A0A067P6Y5"/>
<dbReference type="PANTHER" id="PTHR45962:SF1">
    <property type="entry name" value="N-FATTY-ACYL-AMINO ACID SYNTHASE_HYDROLASE PM20D1"/>
    <property type="match status" value="1"/>
</dbReference>
<dbReference type="GO" id="GO:0004181">
    <property type="term" value="F:metallocarboxypeptidase activity"/>
    <property type="evidence" value="ECO:0007669"/>
    <property type="project" value="InterPro"/>
</dbReference>
<dbReference type="PROSITE" id="PS00759">
    <property type="entry name" value="ARGE_DAPE_CPG2_2"/>
    <property type="match status" value="1"/>
</dbReference>
<feature type="active site" evidence="6">
    <location>
        <position position="186"/>
    </location>
</feature>
<dbReference type="Proteomes" id="UP000027073">
    <property type="component" value="Unassembled WGS sequence"/>
</dbReference>
<feature type="binding site" evidence="7">
    <location>
        <position position="254"/>
    </location>
    <ligand>
        <name>Zn(2+)</name>
        <dbReference type="ChEBI" id="CHEBI:29105"/>
        <label>1</label>
    </ligand>
</feature>
<feature type="binding site" evidence="7">
    <location>
        <position position="219"/>
    </location>
    <ligand>
        <name>Zn(2+)</name>
        <dbReference type="ChEBI" id="CHEBI:29105"/>
        <label>2</label>
    </ligand>
</feature>
<dbReference type="Gene3D" id="1.10.150.900">
    <property type="match status" value="1"/>
</dbReference>
<evidence type="ECO:0000256" key="3">
    <source>
        <dbReference type="ARBA" id="ARBA00022723"/>
    </source>
</evidence>
<dbReference type="AlphaFoldDB" id="A0A067P6Y5"/>
<evidence type="ECO:0000256" key="5">
    <source>
        <dbReference type="ARBA" id="ARBA00022833"/>
    </source>
</evidence>
<comment type="similarity">
    <text evidence="1">Belongs to the peptidase M20A family.</text>
</comment>
<dbReference type="OrthoDB" id="3064516at2759"/>
<dbReference type="Pfam" id="PF01546">
    <property type="entry name" value="Peptidase_M20"/>
    <property type="match status" value="1"/>
</dbReference>
<feature type="binding site" evidence="7">
    <location>
        <position position="184"/>
    </location>
    <ligand>
        <name>Zn(2+)</name>
        <dbReference type="ChEBI" id="CHEBI:29105"/>
        <label>2</label>
    </ligand>
</feature>
<keyword evidence="2" id="KW-0645">Protease</keyword>
<protein>
    <recommendedName>
        <fullName evidence="9">Peptidase M20 dimerisation domain-containing protein</fullName>
    </recommendedName>
</protein>
<dbReference type="InterPro" id="IPR011650">
    <property type="entry name" value="Peptidase_M20_dimer"/>
</dbReference>
<evidence type="ECO:0000256" key="1">
    <source>
        <dbReference type="ARBA" id="ARBA00006247"/>
    </source>
</evidence>
<dbReference type="SUPFAM" id="SSF53187">
    <property type="entry name" value="Zn-dependent exopeptidases"/>
    <property type="match status" value="1"/>
</dbReference>
<dbReference type="Gene3D" id="3.30.70.360">
    <property type="match status" value="1"/>
</dbReference>
<evidence type="ECO:0000313" key="11">
    <source>
        <dbReference type="Proteomes" id="UP000027073"/>
    </source>
</evidence>
<accession>A0A067P6Y5</accession>
<feature type="domain" description="Peptidase M20 dimerisation" evidence="9">
    <location>
        <begin position="300"/>
        <end position="455"/>
    </location>
</feature>
<organism evidence="10 11">
    <name type="scientific">Pleurotus ostreatus (strain PC15)</name>
    <name type="common">Oyster mushroom</name>
    <dbReference type="NCBI Taxonomy" id="1137138"/>
    <lineage>
        <taxon>Eukaryota</taxon>
        <taxon>Fungi</taxon>
        <taxon>Dikarya</taxon>
        <taxon>Basidiomycota</taxon>
        <taxon>Agaricomycotina</taxon>
        <taxon>Agaricomycetes</taxon>
        <taxon>Agaricomycetidae</taxon>
        <taxon>Agaricales</taxon>
        <taxon>Pleurotineae</taxon>
        <taxon>Pleurotaceae</taxon>
        <taxon>Pleurotus</taxon>
    </lineage>
</organism>
<keyword evidence="5 7" id="KW-0862">Zinc</keyword>
<gene>
    <name evidence="10" type="ORF">PLEOSDRAFT_1034318</name>
</gene>
<keyword evidence="8" id="KW-1133">Transmembrane helix</keyword>
<dbReference type="PROSITE" id="PS00758">
    <property type="entry name" value="ARGE_DAPE_CPG2_1"/>
    <property type="match status" value="1"/>
</dbReference>
<feature type="binding site" evidence="7">
    <location>
        <position position="219"/>
    </location>
    <ligand>
        <name>Zn(2+)</name>
        <dbReference type="ChEBI" id="CHEBI:29105"/>
        <label>1</label>
    </ligand>
</feature>
<evidence type="ECO:0000313" key="10">
    <source>
        <dbReference type="EMBL" id="KDQ31666.1"/>
    </source>
</evidence>
<evidence type="ECO:0000259" key="9">
    <source>
        <dbReference type="Pfam" id="PF07687"/>
    </source>
</evidence>
<dbReference type="InterPro" id="IPR001261">
    <property type="entry name" value="ArgE/DapE_CS"/>
</dbReference>
<evidence type="ECO:0000256" key="2">
    <source>
        <dbReference type="ARBA" id="ARBA00022670"/>
    </source>
</evidence>
<evidence type="ECO:0000256" key="4">
    <source>
        <dbReference type="ARBA" id="ARBA00022801"/>
    </source>
</evidence>
<keyword evidence="4" id="KW-0378">Hydrolase</keyword>
<feature type="transmembrane region" description="Helical" evidence="8">
    <location>
        <begin position="31"/>
        <end position="49"/>
    </location>
</feature>
<feature type="active site" description="Proton acceptor" evidence="6">
    <location>
        <position position="253"/>
    </location>
</feature>
<dbReference type="InterPro" id="IPR002933">
    <property type="entry name" value="Peptidase_M20"/>
</dbReference>
<feature type="binding site" evidence="7">
    <location>
        <position position="282"/>
    </location>
    <ligand>
        <name>Zn(2+)</name>
        <dbReference type="ChEBI" id="CHEBI:29105"/>
        <label>2</label>
    </ligand>
</feature>
<dbReference type="GO" id="GO:0046872">
    <property type="term" value="F:metal ion binding"/>
    <property type="evidence" value="ECO:0007669"/>
    <property type="project" value="UniProtKB-KW"/>
</dbReference>
<dbReference type="CDD" id="cd05674">
    <property type="entry name" value="M20_yscS"/>
    <property type="match status" value="1"/>
</dbReference>
<proteinExistence type="inferred from homology"/>
<keyword evidence="3 7" id="KW-0479">Metal-binding</keyword>